<name>A0A6B8M1N6_9HYPH</name>
<dbReference type="GO" id="GO:0016810">
    <property type="term" value="F:hydrolase activity, acting on carbon-nitrogen (but not peptide) bonds"/>
    <property type="evidence" value="ECO:0007669"/>
    <property type="project" value="TreeGrafter"/>
</dbReference>
<dbReference type="EMBL" id="CP044331">
    <property type="protein sequence ID" value="QGM96176.1"/>
    <property type="molecule type" value="Genomic_DNA"/>
</dbReference>
<proteinExistence type="predicted"/>
<dbReference type="PANTHER" id="PTHR28583:SF1">
    <property type="entry name" value="ACID CERAMIDASE"/>
    <property type="match status" value="1"/>
</dbReference>
<evidence type="ECO:0000313" key="2">
    <source>
        <dbReference type="Proteomes" id="UP000422569"/>
    </source>
</evidence>
<accession>A0A6B8M1N6</accession>
<dbReference type="AlphaFoldDB" id="A0A6B8M1N6"/>
<reference evidence="1 2" key="1">
    <citation type="submission" date="2019-09" db="EMBL/GenBank/DDBJ databases">
        <title>Isolation and complete genome sequencing of Methylocystis species.</title>
        <authorList>
            <person name="Rumah B.L."/>
            <person name="Stead C.E."/>
            <person name="Stevens B.C."/>
            <person name="Minton N.P."/>
            <person name="Grosse-Honebrink A."/>
            <person name="Zhang Y."/>
        </authorList>
    </citation>
    <scope>NUCLEOTIDE SEQUENCE [LARGE SCALE GENOMIC DNA]</scope>
    <source>
        <strain evidence="1 2">BRCS2</strain>
    </source>
</reference>
<keyword evidence="2" id="KW-1185">Reference proteome</keyword>
<gene>
    <name evidence="1" type="ORF">F7D14_00835</name>
</gene>
<dbReference type="RefSeq" id="WP_016920019.1">
    <property type="nucleotide sequence ID" value="NZ_CP044331.1"/>
</dbReference>
<organism evidence="1 2">
    <name type="scientific">Methylocystis parvus</name>
    <dbReference type="NCBI Taxonomy" id="134"/>
    <lineage>
        <taxon>Bacteria</taxon>
        <taxon>Pseudomonadati</taxon>
        <taxon>Pseudomonadota</taxon>
        <taxon>Alphaproteobacteria</taxon>
        <taxon>Hyphomicrobiales</taxon>
        <taxon>Methylocystaceae</taxon>
        <taxon>Methylocystis</taxon>
    </lineage>
</organism>
<dbReference type="Gene3D" id="3.60.60.10">
    <property type="entry name" value="Penicillin V Acylase, Chain A"/>
    <property type="match status" value="1"/>
</dbReference>
<sequence>MNPIPLLDVRDGGPVAHAQARVDAAAALRDACLGAIAPLGRYWLSPIDRMAANWLKKSASAYRAELERIVSILGFPGAMTLNMSYLFACTTQAYEGPDGSPRIRRTLDWPFKGLGEAVEMAWQSGPAGDFYNATWPGAVGVLSAMAPGRFCAVINQAPMLRRTRGALGFVADAAINLRDALASEGGWPPDHLLRYAFETCETFEDAVQLIAREPLARPTLFTLAGVKPGELALIERTEREARIYRGPVIVANDWQEPQPGWQARMSQANNDARVALMRNVAPDAPRFSWVTEPVLNRLTRLAVEMCSAGGGDFVARGYECASLLRGAPRPVTADFHLRAASPMALAA</sequence>
<protein>
    <submittedName>
        <fullName evidence="1">Uncharacterized protein</fullName>
    </submittedName>
</protein>
<evidence type="ECO:0000313" key="1">
    <source>
        <dbReference type="EMBL" id="QGM96176.1"/>
    </source>
</evidence>
<dbReference type="KEGG" id="mpar:F7D14_00835"/>
<dbReference type="Proteomes" id="UP000422569">
    <property type="component" value="Chromosome"/>
</dbReference>
<dbReference type="PANTHER" id="PTHR28583">
    <property type="entry name" value="ACID AMIDASE"/>
    <property type="match status" value="1"/>
</dbReference>